<dbReference type="RefSeq" id="WP_115182735.1">
    <property type="nucleotide sequence ID" value="NZ_CAMKUF010000001.1"/>
</dbReference>
<name>A0A379YDH9_9GAMM</name>
<evidence type="ECO:0000313" key="1">
    <source>
        <dbReference type="EMBL" id="SUI43851.1"/>
    </source>
</evidence>
<dbReference type="Proteomes" id="UP000255529">
    <property type="component" value="Unassembled WGS sequence"/>
</dbReference>
<sequence length="346" mass="37422">MAYIDSGNMPWQPNFSLSVEGEDITDIVRENLVNLTLKDHGAGSKKSDEITFSVVSATLKLPAKGVKISVALGFGGELVNKGTFVVDARSSGQASGGQRIVEITARAFSKTNERGHSTLQSQKTRSFSDITLGDFMLTVASEHGLTARVDSRLVNVPVVHIDQLGESDMNLVTRIAGECGAVSKITHDYWVLSPRDSDTTVSGNPLPVRTLTPDLCEQWRYHDNSDHPDVSAKGSGTMIIPYIDSADGGKQKMLTVGSGEPVFHYPTPQPSLKDAQYVAGGSTKHVEKKLRGMSLTLTGTPALMGMTAEGKITTEGFGRVEDRDWKISRVEFRLQSKGLIISVELE</sequence>
<organism evidence="1 2">
    <name type="scientific">Serratia quinivorans</name>
    <dbReference type="NCBI Taxonomy" id="137545"/>
    <lineage>
        <taxon>Bacteria</taxon>
        <taxon>Pseudomonadati</taxon>
        <taxon>Pseudomonadota</taxon>
        <taxon>Gammaproteobacteria</taxon>
        <taxon>Enterobacterales</taxon>
        <taxon>Yersiniaceae</taxon>
        <taxon>Serratia</taxon>
    </lineage>
</organism>
<reference evidence="1 2" key="1">
    <citation type="submission" date="2018-06" db="EMBL/GenBank/DDBJ databases">
        <authorList>
            <consortium name="Pathogen Informatics"/>
            <person name="Doyle S."/>
        </authorList>
    </citation>
    <scope>NUCLEOTIDE SEQUENCE [LARGE SCALE GENOMIC DNA]</scope>
    <source>
        <strain evidence="1 2">NCTC11544</strain>
    </source>
</reference>
<accession>A0A379YDH9</accession>
<dbReference type="SUPFAM" id="SSF69279">
    <property type="entry name" value="Phage tail proteins"/>
    <property type="match status" value="1"/>
</dbReference>
<proteinExistence type="predicted"/>
<dbReference type="EMBL" id="UGYN01000002">
    <property type="protein sequence ID" value="SUI43851.1"/>
    <property type="molecule type" value="Genomic_DNA"/>
</dbReference>
<protein>
    <submittedName>
        <fullName evidence="1">Phage protein D</fullName>
    </submittedName>
</protein>
<evidence type="ECO:0000313" key="2">
    <source>
        <dbReference type="Proteomes" id="UP000255529"/>
    </source>
</evidence>
<dbReference type="AlphaFoldDB" id="A0A379YDH9"/>
<gene>
    <name evidence="1" type="ORF">NCTC11544_00276</name>
</gene>